<accession>A0A4R4E3J9</accession>
<evidence type="ECO:0000313" key="1">
    <source>
        <dbReference type="EMBL" id="TCZ73240.1"/>
    </source>
</evidence>
<protein>
    <submittedName>
        <fullName evidence="1">Uncharacterized protein</fullName>
    </submittedName>
</protein>
<gene>
    <name evidence="1" type="ORF">E0485_21330</name>
</gene>
<proteinExistence type="predicted"/>
<organism evidence="1 2">
    <name type="scientific">Paenibacillus albiflavus</name>
    <dbReference type="NCBI Taxonomy" id="2545760"/>
    <lineage>
        <taxon>Bacteria</taxon>
        <taxon>Bacillati</taxon>
        <taxon>Bacillota</taxon>
        <taxon>Bacilli</taxon>
        <taxon>Bacillales</taxon>
        <taxon>Paenibacillaceae</taxon>
        <taxon>Paenibacillus</taxon>
    </lineage>
</organism>
<dbReference type="Proteomes" id="UP000295418">
    <property type="component" value="Unassembled WGS sequence"/>
</dbReference>
<dbReference type="AlphaFoldDB" id="A0A4R4E3J9"/>
<comment type="caution">
    <text evidence="1">The sequence shown here is derived from an EMBL/GenBank/DDBJ whole genome shotgun (WGS) entry which is preliminary data.</text>
</comment>
<dbReference type="EMBL" id="SKFG01000033">
    <property type="protein sequence ID" value="TCZ73240.1"/>
    <property type="molecule type" value="Genomic_DNA"/>
</dbReference>
<keyword evidence="2" id="KW-1185">Reference proteome</keyword>
<reference evidence="1 2" key="1">
    <citation type="submission" date="2019-03" db="EMBL/GenBank/DDBJ databases">
        <authorList>
            <person name="Kim M.K.M."/>
        </authorList>
    </citation>
    <scope>NUCLEOTIDE SEQUENCE [LARGE SCALE GENOMIC DNA]</scope>
    <source>
        <strain evidence="1 2">18JY21-1</strain>
    </source>
</reference>
<sequence>MQTLSSTIANVTGDRLLKEIQSIKNLRLHDNEIYLKRIDYFSQKEANRVFYSVEHYIPQVLLF</sequence>
<evidence type="ECO:0000313" key="2">
    <source>
        <dbReference type="Proteomes" id="UP000295418"/>
    </source>
</evidence>
<name>A0A4R4E3J9_9BACL</name>